<proteinExistence type="predicted"/>
<comment type="caution">
    <text evidence="1">The sequence shown here is derived from an EMBL/GenBank/DDBJ whole genome shotgun (WGS) entry which is preliminary data.</text>
</comment>
<protein>
    <recommendedName>
        <fullName evidence="3">Reverse transcriptase</fullName>
    </recommendedName>
</protein>
<gene>
    <name evidence="1" type="ORF">PHPALM_30563</name>
</gene>
<name>A0A2P4X4X3_9STRA</name>
<keyword evidence="2" id="KW-1185">Reference proteome</keyword>
<evidence type="ECO:0008006" key="3">
    <source>
        <dbReference type="Google" id="ProtNLM"/>
    </source>
</evidence>
<evidence type="ECO:0000313" key="1">
    <source>
        <dbReference type="EMBL" id="POM60570.1"/>
    </source>
</evidence>
<reference evidence="1 2" key="1">
    <citation type="journal article" date="2017" name="Genome Biol. Evol.">
        <title>Phytophthora megakarya and P. palmivora, closely related causal agents of cacao black pod rot, underwent increases in genome sizes and gene numbers by different mechanisms.</title>
        <authorList>
            <person name="Ali S.S."/>
            <person name="Shao J."/>
            <person name="Lary D.J."/>
            <person name="Kronmiller B."/>
            <person name="Shen D."/>
            <person name="Strem M.D."/>
            <person name="Amoako-Attah I."/>
            <person name="Akrofi A.Y."/>
            <person name="Begoude B.A."/>
            <person name="Ten Hoopen G.M."/>
            <person name="Coulibaly K."/>
            <person name="Kebe B.I."/>
            <person name="Melnick R.L."/>
            <person name="Guiltinan M.J."/>
            <person name="Tyler B.M."/>
            <person name="Meinhardt L.W."/>
            <person name="Bailey B.A."/>
        </authorList>
    </citation>
    <scope>NUCLEOTIDE SEQUENCE [LARGE SCALE GENOMIC DNA]</scope>
    <source>
        <strain evidence="2">sbr112.9</strain>
    </source>
</reference>
<dbReference type="EMBL" id="NCKW01016853">
    <property type="protein sequence ID" value="POM60570.1"/>
    <property type="molecule type" value="Genomic_DNA"/>
</dbReference>
<sequence>MDDLLIAKDDEATVKITAVTRSRKKYRPRVLQEEIVQRMEMERICRAQDEGKWIVDLKAYLRGDVQGLTSTEAGTVLRSQITTRRMSQNCFSISVD</sequence>
<dbReference type="AlphaFoldDB" id="A0A2P4X4X3"/>
<evidence type="ECO:0000313" key="2">
    <source>
        <dbReference type="Proteomes" id="UP000237271"/>
    </source>
</evidence>
<accession>A0A2P4X4X3</accession>
<dbReference type="Proteomes" id="UP000237271">
    <property type="component" value="Unassembled WGS sequence"/>
</dbReference>
<organism evidence="1 2">
    <name type="scientific">Phytophthora palmivora</name>
    <dbReference type="NCBI Taxonomy" id="4796"/>
    <lineage>
        <taxon>Eukaryota</taxon>
        <taxon>Sar</taxon>
        <taxon>Stramenopiles</taxon>
        <taxon>Oomycota</taxon>
        <taxon>Peronosporomycetes</taxon>
        <taxon>Peronosporales</taxon>
        <taxon>Peronosporaceae</taxon>
        <taxon>Phytophthora</taxon>
    </lineage>
</organism>